<feature type="transmembrane region" description="Helical" evidence="1">
    <location>
        <begin position="76"/>
        <end position="100"/>
    </location>
</feature>
<dbReference type="GO" id="GO:0005886">
    <property type="term" value="C:plasma membrane"/>
    <property type="evidence" value="ECO:0007669"/>
    <property type="project" value="TreeGrafter"/>
</dbReference>
<keyword evidence="1" id="KW-1133">Transmembrane helix</keyword>
<organism evidence="3 4">
    <name type="scientific">Hornefia butyriciproducens</name>
    <dbReference type="NCBI Taxonomy" id="2652293"/>
    <lineage>
        <taxon>Bacteria</taxon>
        <taxon>Bacillati</taxon>
        <taxon>Bacillota</taxon>
        <taxon>Clostridia</taxon>
        <taxon>Peptostreptococcales</taxon>
        <taxon>Anaerovoracaceae</taxon>
        <taxon>Hornefia</taxon>
    </lineage>
</organism>
<evidence type="ECO:0000313" key="4">
    <source>
        <dbReference type="Proteomes" id="UP000474676"/>
    </source>
</evidence>
<keyword evidence="1" id="KW-0472">Membrane</keyword>
<reference evidence="3 4" key="1">
    <citation type="submission" date="2019-08" db="EMBL/GenBank/DDBJ databases">
        <title>In-depth cultivation of the pig gut microbiome towards novel bacterial diversity and tailored functional studies.</title>
        <authorList>
            <person name="Wylensek D."/>
            <person name="Hitch T.C.A."/>
            <person name="Clavel T."/>
        </authorList>
    </citation>
    <scope>NUCLEOTIDE SEQUENCE [LARGE SCALE GENOMIC DNA]</scope>
    <source>
        <strain evidence="3 4">WCA-MUC-591-APC-3H</strain>
    </source>
</reference>
<protein>
    <submittedName>
        <fullName evidence="3">Spore maturation protein</fullName>
    </submittedName>
</protein>
<dbReference type="Pfam" id="PF07670">
    <property type="entry name" value="Gate"/>
    <property type="match status" value="1"/>
</dbReference>
<feature type="domain" description="Nucleoside transporter/FeoB GTPase Gate" evidence="2">
    <location>
        <begin position="48"/>
        <end position="148"/>
    </location>
</feature>
<keyword evidence="4" id="KW-1185">Reference proteome</keyword>
<dbReference type="GeneID" id="303114253"/>
<dbReference type="InterPro" id="IPR052549">
    <property type="entry name" value="SpmB"/>
</dbReference>
<name>A0A6L5Y3A7_9FIRM</name>
<dbReference type="AlphaFoldDB" id="A0A6L5Y3A7"/>
<dbReference type="InterPro" id="IPR011642">
    <property type="entry name" value="Gate_dom"/>
</dbReference>
<dbReference type="PANTHER" id="PTHR35793">
    <property type="entry name" value="INNER MEMBRANE PROTEIN YJIG"/>
    <property type="match status" value="1"/>
</dbReference>
<proteinExistence type="predicted"/>
<accession>A0A6L5Y3A7</accession>
<feature type="transmembrane region" description="Helical" evidence="1">
    <location>
        <begin position="7"/>
        <end position="26"/>
    </location>
</feature>
<gene>
    <name evidence="3" type="ORF">FYJ64_02855</name>
</gene>
<dbReference type="EMBL" id="VUMZ01000002">
    <property type="protein sequence ID" value="MST51270.1"/>
    <property type="molecule type" value="Genomic_DNA"/>
</dbReference>
<feature type="transmembrane region" description="Helical" evidence="1">
    <location>
        <begin position="120"/>
        <end position="143"/>
    </location>
</feature>
<comment type="caution">
    <text evidence="3">The sequence shown here is derived from an EMBL/GenBank/DDBJ whole genome shotgun (WGS) entry which is preliminary data.</text>
</comment>
<dbReference type="PANTHER" id="PTHR35793:SF2">
    <property type="entry name" value="INNER MEMBRANE PROTEIN YJIG"/>
    <property type="match status" value="1"/>
</dbReference>
<sequence length="178" mass="19080">MTHVFEVISTWAIPVVIAFVAFWAMFVKRVPVYSEFTEGAKDGFTTAVMIIPYLVTMLCAIGMFRASGAMDWLCDILNPVTSLIGLPGEVLPMAIMRSFSGGGAEGMMVDLLKQYGTQSQIGRIASVALGSTETTFYVVAVYFGSVGISKTRQAIAAGLLGDLASLIAATVIVNIMWF</sequence>
<dbReference type="RefSeq" id="WP_154573757.1">
    <property type="nucleotide sequence ID" value="NZ_JAQXGS010000066.1"/>
</dbReference>
<evidence type="ECO:0000313" key="3">
    <source>
        <dbReference type="EMBL" id="MST51270.1"/>
    </source>
</evidence>
<feature type="transmembrane region" description="Helical" evidence="1">
    <location>
        <begin position="46"/>
        <end position="64"/>
    </location>
</feature>
<keyword evidence="1" id="KW-0812">Transmembrane</keyword>
<evidence type="ECO:0000256" key="1">
    <source>
        <dbReference type="SAM" id="Phobius"/>
    </source>
</evidence>
<feature type="transmembrane region" description="Helical" evidence="1">
    <location>
        <begin position="155"/>
        <end position="177"/>
    </location>
</feature>
<dbReference type="Proteomes" id="UP000474676">
    <property type="component" value="Unassembled WGS sequence"/>
</dbReference>
<evidence type="ECO:0000259" key="2">
    <source>
        <dbReference type="Pfam" id="PF07670"/>
    </source>
</evidence>